<dbReference type="RefSeq" id="WP_203702701.1">
    <property type="nucleotide sequence ID" value="NZ_BAAALU010000004.1"/>
</dbReference>
<gene>
    <name evidence="4" type="ORF">Air01nite_28660</name>
</gene>
<evidence type="ECO:0000313" key="4">
    <source>
        <dbReference type="EMBL" id="GIF56771.1"/>
    </source>
</evidence>
<dbReference type="InterPro" id="IPR051448">
    <property type="entry name" value="CdaR-like_regulators"/>
</dbReference>
<dbReference type="InterPro" id="IPR041522">
    <property type="entry name" value="CdaR_GGDEF"/>
</dbReference>
<proteinExistence type="inferred from homology"/>
<dbReference type="EMBL" id="BONC01000017">
    <property type="protein sequence ID" value="GIF56771.1"/>
    <property type="molecule type" value="Genomic_DNA"/>
</dbReference>
<sequence length="359" mass="37681">MTDESSAWLAAASAEAVAAADPALAAALGMDAARRSVALDDLVDALLAAAAAAWPGTVVDATAAGEHRRAARMLEALRATVAVAVEGYHRDTRAELRRQAQDRAAFVDDLLTGHADHGRLAARAHRYGIRLAGQHTVAMARAERLTGATVQAVDAALAARFGAGNTLTSMRDGRLVCVATGSLRGVPAELAHHLLAHLGPDGWQIGVGRAHQGLAGLSASLDEARDTLDFADRLGLTATILHAADLLVFPVLLRDRDAMVDLVTTALGPLTSARGGAAPLLDTLMAFFDNQGNHTATARQLHISVRAVTYRLDRVQALTGYHPSDPTQRFTLHTAVLGARLLGWPDQPGNPRDRPNAPG</sequence>
<dbReference type="Pfam" id="PF17853">
    <property type="entry name" value="GGDEF_2"/>
    <property type="match status" value="1"/>
</dbReference>
<dbReference type="Gene3D" id="1.10.10.2840">
    <property type="entry name" value="PucR C-terminal helix-turn-helix domain"/>
    <property type="match status" value="1"/>
</dbReference>
<dbReference type="InterPro" id="IPR025736">
    <property type="entry name" value="PucR_C-HTH_dom"/>
</dbReference>
<evidence type="ECO:0000259" key="2">
    <source>
        <dbReference type="Pfam" id="PF13556"/>
    </source>
</evidence>
<dbReference type="Pfam" id="PF13556">
    <property type="entry name" value="HTH_30"/>
    <property type="match status" value="1"/>
</dbReference>
<comment type="caution">
    <text evidence="4">The sequence shown here is derived from an EMBL/GenBank/DDBJ whole genome shotgun (WGS) entry which is preliminary data.</text>
</comment>
<evidence type="ECO:0008006" key="6">
    <source>
        <dbReference type="Google" id="ProtNLM"/>
    </source>
</evidence>
<evidence type="ECO:0000259" key="3">
    <source>
        <dbReference type="Pfam" id="PF17853"/>
    </source>
</evidence>
<name>A0ABQ4C2V5_9ACTN</name>
<dbReference type="PANTHER" id="PTHR33744:SF1">
    <property type="entry name" value="DNA-BINDING TRANSCRIPTIONAL ACTIVATOR ADER"/>
    <property type="match status" value="1"/>
</dbReference>
<evidence type="ECO:0000256" key="1">
    <source>
        <dbReference type="ARBA" id="ARBA00006754"/>
    </source>
</evidence>
<reference evidence="4 5" key="1">
    <citation type="submission" date="2021-01" db="EMBL/GenBank/DDBJ databases">
        <title>Whole genome shotgun sequence of Asanoa iriomotensis NBRC 100142.</title>
        <authorList>
            <person name="Komaki H."/>
            <person name="Tamura T."/>
        </authorList>
    </citation>
    <scope>NUCLEOTIDE SEQUENCE [LARGE SCALE GENOMIC DNA]</scope>
    <source>
        <strain evidence="4 5">NBRC 100142</strain>
    </source>
</reference>
<keyword evidence="5" id="KW-1185">Reference proteome</keyword>
<comment type="similarity">
    <text evidence="1">Belongs to the CdaR family.</text>
</comment>
<organism evidence="4 5">
    <name type="scientific">Asanoa iriomotensis</name>
    <dbReference type="NCBI Taxonomy" id="234613"/>
    <lineage>
        <taxon>Bacteria</taxon>
        <taxon>Bacillati</taxon>
        <taxon>Actinomycetota</taxon>
        <taxon>Actinomycetes</taxon>
        <taxon>Micromonosporales</taxon>
        <taxon>Micromonosporaceae</taxon>
        <taxon>Asanoa</taxon>
    </lineage>
</organism>
<dbReference type="InterPro" id="IPR042070">
    <property type="entry name" value="PucR_C-HTH_sf"/>
</dbReference>
<feature type="domain" description="CdaR GGDEF-like" evidence="3">
    <location>
        <begin position="112"/>
        <end position="229"/>
    </location>
</feature>
<dbReference type="Proteomes" id="UP000624325">
    <property type="component" value="Unassembled WGS sequence"/>
</dbReference>
<dbReference type="PANTHER" id="PTHR33744">
    <property type="entry name" value="CARBOHYDRATE DIACID REGULATOR"/>
    <property type="match status" value="1"/>
</dbReference>
<evidence type="ECO:0000313" key="5">
    <source>
        <dbReference type="Proteomes" id="UP000624325"/>
    </source>
</evidence>
<feature type="domain" description="PucR C-terminal helix-turn-helix" evidence="2">
    <location>
        <begin position="280"/>
        <end position="336"/>
    </location>
</feature>
<accession>A0ABQ4C2V5</accession>
<protein>
    <recommendedName>
        <fullName evidence="6">PucR-like helix-turn-helix protein</fullName>
    </recommendedName>
</protein>